<dbReference type="GO" id="GO:0016747">
    <property type="term" value="F:acyltransferase activity, transferring groups other than amino-acyl groups"/>
    <property type="evidence" value="ECO:0007669"/>
    <property type="project" value="InterPro"/>
</dbReference>
<dbReference type="PANTHER" id="PTHR43415:SF3">
    <property type="entry name" value="GNAT-FAMILY ACETYLTRANSFERASE"/>
    <property type="match status" value="1"/>
</dbReference>
<dbReference type="EMBL" id="JPME01000010">
    <property type="protein sequence ID" value="KEZ90567.1"/>
    <property type="molecule type" value="Genomic_DNA"/>
</dbReference>
<keyword evidence="2" id="KW-0808">Transferase</keyword>
<dbReference type="CDD" id="cd04301">
    <property type="entry name" value="NAT_SF"/>
    <property type="match status" value="1"/>
</dbReference>
<dbReference type="SUPFAM" id="SSF55729">
    <property type="entry name" value="Acyl-CoA N-acyltransferases (Nat)"/>
    <property type="match status" value="1"/>
</dbReference>
<proteinExistence type="predicted"/>
<dbReference type="Pfam" id="PF00583">
    <property type="entry name" value="Acetyltransf_1"/>
    <property type="match status" value="1"/>
</dbReference>
<sequence length="166" mass="18960">MGVIVRPIEENDAESLWQMMSALDSETKYMMYEPNERTKNIDRIKSTINETVTGNNLFLVAEADHEIVGYISAQKGIFKRVKHSAYIVVGIRASYQRQGIGTSFFKQLDIWASEKGVTRLELTVMCINDTAKHLYEKNGFVVEGIKRNSMVVDGTYVDEYYMAKLL</sequence>
<evidence type="ECO:0000313" key="3">
    <source>
        <dbReference type="Proteomes" id="UP000028525"/>
    </source>
</evidence>
<dbReference type="AlphaFoldDB" id="A0A084JNN3"/>
<name>A0A084JNN3_9FIRM</name>
<dbReference type="InterPro" id="IPR000182">
    <property type="entry name" value="GNAT_dom"/>
</dbReference>
<dbReference type="OrthoDB" id="9790865at2"/>
<gene>
    <name evidence="2" type="ORF">IO98_07235</name>
</gene>
<organism evidence="2 3">
    <name type="scientific">Lacrimispora celerecrescens</name>
    <dbReference type="NCBI Taxonomy" id="29354"/>
    <lineage>
        <taxon>Bacteria</taxon>
        <taxon>Bacillati</taxon>
        <taxon>Bacillota</taxon>
        <taxon>Clostridia</taxon>
        <taxon>Lachnospirales</taxon>
        <taxon>Lachnospiraceae</taxon>
        <taxon>Lacrimispora</taxon>
    </lineage>
</organism>
<dbReference type="PANTHER" id="PTHR43415">
    <property type="entry name" value="SPERMIDINE N(1)-ACETYLTRANSFERASE"/>
    <property type="match status" value="1"/>
</dbReference>
<accession>A0A084JNN3</accession>
<dbReference type="Gene3D" id="3.40.630.30">
    <property type="match status" value="1"/>
</dbReference>
<dbReference type="STRING" id="29354.IO98_07235"/>
<dbReference type="InterPro" id="IPR016181">
    <property type="entry name" value="Acyl_CoA_acyltransferase"/>
</dbReference>
<feature type="domain" description="N-acetyltransferase" evidence="1">
    <location>
        <begin position="3"/>
        <end position="166"/>
    </location>
</feature>
<dbReference type="PROSITE" id="PS51186">
    <property type="entry name" value="GNAT"/>
    <property type="match status" value="1"/>
</dbReference>
<dbReference type="Proteomes" id="UP000028525">
    <property type="component" value="Unassembled WGS sequence"/>
</dbReference>
<keyword evidence="3" id="KW-1185">Reference proteome</keyword>
<dbReference type="RefSeq" id="WP_038279638.1">
    <property type="nucleotide sequence ID" value="NZ_JPME01000010.1"/>
</dbReference>
<evidence type="ECO:0000259" key="1">
    <source>
        <dbReference type="PROSITE" id="PS51186"/>
    </source>
</evidence>
<reference evidence="2 3" key="1">
    <citation type="submission" date="2014-07" db="EMBL/GenBank/DDBJ databases">
        <title>Draft genome of Clostridium celerecrescens 152B isolated from sediments associated with methane hydrate from Krishna Godavari basin.</title>
        <authorList>
            <person name="Honkalas V.S."/>
            <person name="Dabir A.P."/>
            <person name="Arora P."/>
            <person name="Dhakephalkar P.K."/>
        </authorList>
    </citation>
    <scope>NUCLEOTIDE SEQUENCE [LARGE SCALE GENOMIC DNA]</scope>
    <source>
        <strain evidence="2 3">152B</strain>
    </source>
</reference>
<comment type="caution">
    <text evidence="2">The sequence shown here is derived from an EMBL/GenBank/DDBJ whole genome shotgun (WGS) entry which is preliminary data.</text>
</comment>
<evidence type="ECO:0000313" key="2">
    <source>
        <dbReference type="EMBL" id="KEZ90567.1"/>
    </source>
</evidence>
<protein>
    <submittedName>
        <fullName evidence="2">Acetyltransferase</fullName>
    </submittedName>
</protein>